<feature type="region of interest" description="Disordered" evidence="5">
    <location>
        <begin position="2039"/>
        <end position="2099"/>
    </location>
</feature>
<reference evidence="8 9" key="2">
    <citation type="submission" date="2024-05" db="EMBL/GenBank/DDBJ databases">
        <authorList>
            <person name="Chen Y."/>
            <person name="Shah S."/>
            <person name="Dougan E. K."/>
            <person name="Thang M."/>
            <person name="Chan C."/>
        </authorList>
    </citation>
    <scope>NUCLEOTIDE SEQUENCE [LARGE SCALE GENOMIC DNA]</scope>
</reference>
<evidence type="ECO:0000256" key="4">
    <source>
        <dbReference type="ARBA" id="ARBA00022840"/>
    </source>
</evidence>
<keyword evidence="4" id="KW-0067">ATP-binding</keyword>
<dbReference type="GO" id="GO:0004386">
    <property type="term" value="F:helicase activity"/>
    <property type="evidence" value="ECO:0007669"/>
    <property type="project" value="UniProtKB-KW"/>
</dbReference>
<feature type="compositionally biased region" description="Basic residues" evidence="5">
    <location>
        <begin position="3597"/>
        <end position="3635"/>
    </location>
</feature>
<feature type="compositionally biased region" description="Low complexity" evidence="5">
    <location>
        <begin position="2065"/>
        <end position="2077"/>
    </location>
</feature>
<dbReference type="PROSITE" id="PS50994">
    <property type="entry name" value="INTEGRASE"/>
    <property type="match status" value="1"/>
</dbReference>
<proteinExistence type="predicted"/>
<feature type="compositionally biased region" description="Low complexity" evidence="5">
    <location>
        <begin position="466"/>
        <end position="496"/>
    </location>
</feature>
<keyword evidence="2" id="KW-0378">Hydrolase</keyword>
<dbReference type="GO" id="GO:0016787">
    <property type="term" value="F:hydrolase activity"/>
    <property type="evidence" value="ECO:0007669"/>
    <property type="project" value="UniProtKB-KW"/>
</dbReference>
<dbReference type="GO" id="GO:0003676">
    <property type="term" value="F:nucleic acid binding"/>
    <property type="evidence" value="ECO:0007669"/>
    <property type="project" value="InterPro"/>
</dbReference>
<dbReference type="EMBL" id="CAMXCT010004668">
    <property type="protein sequence ID" value="CAI4009874.1"/>
    <property type="molecule type" value="Genomic_DNA"/>
</dbReference>
<evidence type="ECO:0000259" key="6">
    <source>
        <dbReference type="PROSITE" id="PS50994"/>
    </source>
</evidence>
<name>A0A9P1DJ33_9DINO</name>
<dbReference type="EMBL" id="CAMXCT030004668">
    <property type="protein sequence ID" value="CAL4797186.1"/>
    <property type="molecule type" value="Genomic_DNA"/>
</dbReference>
<feature type="compositionally biased region" description="Gly residues" evidence="5">
    <location>
        <begin position="639"/>
        <end position="648"/>
    </location>
</feature>
<dbReference type="InterPro" id="IPR036397">
    <property type="entry name" value="RNaseH_sf"/>
</dbReference>
<dbReference type="GO" id="GO:0005524">
    <property type="term" value="F:ATP binding"/>
    <property type="evidence" value="ECO:0007669"/>
    <property type="project" value="UniProtKB-KW"/>
</dbReference>
<dbReference type="Gene3D" id="3.30.420.10">
    <property type="entry name" value="Ribonuclease H-like superfamily/Ribonuclease H"/>
    <property type="match status" value="1"/>
</dbReference>
<evidence type="ECO:0000256" key="2">
    <source>
        <dbReference type="ARBA" id="ARBA00022801"/>
    </source>
</evidence>
<feature type="compositionally biased region" description="Basic and acidic residues" evidence="5">
    <location>
        <begin position="28"/>
        <end position="52"/>
    </location>
</feature>
<dbReference type="InterPro" id="IPR041679">
    <property type="entry name" value="DNA2/NAM7-like_C"/>
</dbReference>
<dbReference type="InterPro" id="IPR045055">
    <property type="entry name" value="DNA2/NAM7-like"/>
</dbReference>
<evidence type="ECO:0000256" key="1">
    <source>
        <dbReference type="ARBA" id="ARBA00022741"/>
    </source>
</evidence>
<dbReference type="PANTHER" id="PTHR10887:SF495">
    <property type="entry name" value="HELICASE SENATAXIN ISOFORM X1-RELATED"/>
    <property type="match status" value="1"/>
</dbReference>
<evidence type="ECO:0000313" key="7">
    <source>
        <dbReference type="EMBL" id="CAI4009874.1"/>
    </source>
</evidence>
<dbReference type="InterPro" id="IPR027417">
    <property type="entry name" value="P-loop_NTPase"/>
</dbReference>
<comment type="caution">
    <text evidence="7">The sequence shown here is derived from an EMBL/GenBank/DDBJ whole genome shotgun (WGS) entry which is preliminary data.</text>
</comment>
<dbReference type="Pfam" id="PF13087">
    <property type="entry name" value="AAA_12"/>
    <property type="match status" value="1"/>
</dbReference>
<feature type="region of interest" description="Disordered" evidence="5">
    <location>
        <begin position="934"/>
        <end position="976"/>
    </location>
</feature>
<dbReference type="InterPro" id="IPR047187">
    <property type="entry name" value="SF1_C_Upf1"/>
</dbReference>
<feature type="compositionally biased region" description="Basic and acidic residues" evidence="5">
    <location>
        <begin position="212"/>
        <end position="228"/>
    </location>
</feature>
<feature type="compositionally biased region" description="Basic and acidic residues" evidence="5">
    <location>
        <begin position="3041"/>
        <end position="3050"/>
    </location>
</feature>
<keyword evidence="9" id="KW-1185">Reference proteome</keyword>
<feature type="region of interest" description="Disordered" evidence="5">
    <location>
        <begin position="1048"/>
        <end position="1079"/>
    </location>
</feature>
<dbReference type="FunFam" id="3.40.50.300:FF:000326">
    <property type="entry name" value="P-loop containing nucleoside triphosphate hydrolase"/>
    <property type="match status" value="1"/>
</dbReference>
<dbReference type="Proteomes" id="UP001152797">
    <property type="component" value="Unassembled WGS sequence"/>
</dbReference>
<feature type="region of interest" description="Disordered" evidence="5">
    <location>
        <begin position="1"/>
        <end position="52"/>
    </location>
</feature>
<accession>A0A9P1DJ33</accession>
<dbReference type="GO" id="GO:0015074">
    <property type="term" value="P:DNA integration"/>
    <property type="evidence" value="ECO:0007669"/>
    <property type="project" value="InterPro"/>
</dbReference>
<feature type="compositionally biased region" description="Polar residues" evidence="5">
    <location>
        <begin position="2176"/>
        <end position="2192"/>
    </location>
</feature>
<feature type="compositionally biased region" description="Basic residues" evidence="5">
    <location>
        <begin position="2128"/>
        <end position="2137"/>
    </location>
</feature>
<feature type="domain" description="Integrase catalytic" evidence="6">
    <location>
        <begin position="1699"/>
        <end position="1866"/>
    </location>
</feature>
<feature type="compositionally biased region" description="Acidic residues" evidence="5">
    <location>
        <begin position="11"/>
        <end position="21"/>
    </location>
</feature>
<dbReference type="CDD" id="cd18808">
    <property type="entry name" value="SF1_C_Upf1"/>
    <property type="match status" value="1"/>
</dbReference>
<evidence type="ECO:0000313" key="9">
    <source>
        <dbReference type="Proteomes" id="UP001152797"/>
    </source>
</evidence>
<feature type="compositionally biased region" description="Low complexity" evidence="5">
    <location>
        <begin position="112"/>
        <end position="122"/>
    </location>
</feature>
<keyword evidence="1" id="KW-0547">Nucleotide-binding</keyword>
<dbReference type="SUPFAM" id="SSF56672">
    <property type="entry name" value="DNA/RNA polymerases"/>
    <property type="match status" value="1"/>
</dbReference>
<dbReference type="EMBL" id="CAMXCT020004668">
    <property type="protein sequence ID" value="CAL1163249.1"/>
    <property type="molecule type" value="Genomic_DNA"/>
</dbReference>
<feature type="region of interest" description="Disordered" evidence="5">
    <location>
        <begin position="460"/>
        <end position="570"/>
    </location>
</feature>
<dbReference type="OrthoDB" id="6513042at2759"/>
<feature type="region of interest" description="Disordered" evidence="5">
    <location>
        <begin position="3939"/>
        <end position="3960"/>
    </location>
</feature>
<dbReference type="GO" id="GO:0005694">
    <property type="term" value="C:chromosome"/>
    <property type="evidence" value="ECO:0007669"/>
    <property type="project" value="UniProtKB-ARBA"/>
</dbReference>
<feature type="region of interest" description="Disordered" evidence="5">
    <location>
        <begin position="3029"/>
        <end position="3062"/>
    </location>
</feature>
<dbReference type="InterPro" id="IPR043502">
    <property type="entry name" value="DNA/RNA_pol_sf"/>
</dbReference>
<feature type="compositionally biased region" description="Polar residues" evidence="5">
    <location>
        <begin position="2157"/>
        <end position="2169"/>
    </location>
</feature>
<feature type="compositionally biased region" description="Polar residues" evidence="5">
    <location>
        <begin position="1051"/>
        <end position="1062"/>
    </location>
</feature>
<feature type="compositionally biased region" description="Polar residues" evidence="5">
    <location>
        <begin position="2078"/>
        <end position="2099"/>
    </location>
</feature>
<evidence type="ECO:0000256" key="5">
    <source>
        <dbReference type="SAM" id="MobiDB-lite"/>
    </source>
</evidence>
<dbReference type="Gene3D" id="3.40.50.300">
    <property type="entry name" value="P-loop containing nucleotide triphosphate hydrolases"/>
    <property type="match status" value="2"/>
</dbReference>
<evidence type="ECO:0000256" key="3">
    <source>
        <dbReference type="ARBA" id="ARBA00022806"/>
    </source>
</evidence>
<feature type="region of interest" description="Disordered" evidence="5">
    <location>
        <begin position="108"/>
        <end position="228"/>
    </location>
</feature>
<dbReference type="InterPro" id="IPR001584">
    <property type="entry name" value="Integrase_cat-core"/>
</dbReference>
<sequence>MVSWHRSQPLDETDPFEDESLDWTPSELAREERRLIDERSDGTPSEVDPREPTEVAARWRCLVCRSAAWSWDYEMGFYKCSQCGSCDFYDENRPTKLETQSGTWMYVPHSPSSAGSGDCSGDAGRDISAQGSPMSAGEGLGQSGPKTARGFPPDGNSGGRSETPESEAPTYDPVVNPDGPFHQARRRRRRAGGSMSGASETLQRPHLPDAAVQRDDPPNRAQRNDDREDMLSVMRQLLDEKKHFNTGSEVSWNSLRGPAPGVRWRGGAAPLPPKWTYQQSDLRAFAKFERKVQTWVLQAKSFMTASEMGLALYTSLQGEAEAEAEHLDLKRINDKNGVNYILEELRGPLQQKVLFQKRKLLADFEGVRRHGNETVRQYVNRYRRIERDLQTVGIETSTMYDSEARGNRIMERCQLSPDLQRLVMIGAGNSLDYAKITESMFLQFPDFKPTPPIWITGGIRQAHQQGSASSSSSSSSSKGSTGSFRSSSTSASSGKGRFTGKGNTPKTYPYGKGPPRSVFQTEHEAGEDEKPDEAEDDEFEDPQEPNENDEELEPIPEGDEDADGDGDEPLDVNALADLAQVLTVTSKKLQASVLGRKFTNRKSIEERKRTSTCSACGQTGHWAGDAACSVSAQKRDSGGKGFKSGSGGSSSFSSTSSHAQKNIKKAYVVGIQHHQHEHEHEHDDEITPSPSTTYFSFTTVSVFGADSTSTTWVTETIDLGGFMVLDTACQRSCCGEVWLKTHDKILNTYHLQVKKVDATDHFQFGSGKPIAAAERAYFPVQMEGQETKGIVFGASVLPTNIPFLASRTLLERLGCIIDMFTKCITFSNLGVTLPLTHRHGHLAVCIVKFSDEIARHPCWKQLSNPHLWQDPDPELLHAPGAFNKGSIRDLPLQALLPADVPADCARMAEAMGDDVHHGDDPAAQCFQGNVKDGEVRPGKPPMADNVGAYGRGGSTKTRSDEAGDIGQPGDVHSPSVPPLREHPRLFQPMQAVRPEVQMGPRPRRMATSWRGAIASFFALATALIFHNPGEPWNEHGQDFKSFENYDFESPRQAQGESSSSGLHASFGPGGGLARDVGPRSFPTRVGWGRGRVSTVRHRHGHPGLHVMDDEEEIDWWEVDKNTVSRIHNIPRKRLFNVNDLYQGDPCPVHVRRLCTECTVEMLYEDGRTQVMNYDWNVSGASSMKQLWIGKTTFRLHPQPQQGFSTNLERKNLRHAVRQAAQILQVEHDVMMAGTTSTSPLTLLKSRPRVDLLETFAGRAGLTLRASRFGLKALQPIDYNTGYDLEKLTHQQHVDFLLDRFKPLFLVQGIECKDWCLLQDNTNYVRRKILLLMRREKARKVLRRVVRWCVKQAEEGRYFLLENPATSRLWLEPLVLKLLRLPGVYFVVCHSGAYGGTNSKGQMIKKSFKFLGNCPHVLERLTRKLDPEQLQQCVPLVGKETTLSQHYPDDMIKQILHGIKRTAEQFDPDRFQTSSTMRFQVMAVNTTPQDWMPVFESAQRSFDMTRQRSYVLPTSDVTWRMVQQLVQWHRLERVQIAFQPTMLRLPLHIPHTHRGCALLYNEQTVEVVEEDLADIRHPRAKFRKPVNIGVFFFGYAAADRKPESAQPEMQHPPREPVEDDPQVIVASNTTGISFPKMPGLSQDIKTALSRLHRNLGHPHANELKKMLAMNGIKDQKIYDAIESLTCESCLRVKGPGRPEPAGIPQDVSLQFGDVVQMDLVYVRDITSTNHIFLGIIDECTHLHMALLLSDRSPEEVTFKFTTHWARSFGYPLKIKADPDGSLRGFFEESMDQAGTFLDYVPAENHSRIGLIERDNSTLRELMERTIDSRAVVGPEAMELAAVAACFAKNSCTWSSGRPPFVAAFGRVPRMGMNLLSDKHGLIAGRTREQAQREADYLRAEAQQHLSAMSVDSNLRRALLRKSTPNDPQELPVGSIAAYWRWTAKSGKKRGGFKLARVLGRDPDNKSMWLQAGTNTVKVSPHQVRPALGFEHWNPSYQDIKALRTAADNLQHGVFQDEQLPQPPEGQELPGFDEVQPQVQVPPPLGVGDDEPEAPGVELIPVPSTPRPVSVPQLPQQQLTEEATQTDPYQQTTINMNMSSPTYRQTIIQKQSFGMTEAQQAQPRVNIPVRKPHRSRSKTPARQLRDPALTSGTPLPATPRQSQGEQTSVRQSHAEPLSEQQPGPSSVQQLSGSPSALALPNPAGAATPPLPEMPPTDVIEVADNDDDDAAVQQASQQAVPSSLAAADEIGQQAPSTPEALKLTPAKRTFQEAAAEGPFDVSILQSTQDERVLNSFAKDHCIDFDINDVDGITRMTDGFDGSPEVHMPYASKTFMAAYRKDTNYTGNGDSDESDAEVEDLRGPRDAIPPTLTRQEKKALDKEIPWQTILNMDDKTIQAYVDAAKAEEVSWMQFNSVRPVPREEARRILNDKVMRKRVLRSRAAFRDKSRGVGPLKPKCRIVAVGCTDPDLWTLQRESATPTRQSEFLVFAIFIAGRNGKMMGNPIACWTLWAGDVKTAFLQGEPEQRSMPLFLLPPTDGICKQAKIFENAALLEVVGNIYGLASAPRTWQLHVVKILKRIGYQQSSLDKMLFYYYQKFDGESQPTLCAVVVVYVDDFLMAHDMRYDRSHLLSQFKWGSQNELSLESHLDFKGKKISLKYDSSSNEYQLKLDQEKFISEMKGGTVSKKMFKETLSTADLGEFRSVSGCLQWLAGQTRPDVAAIVSLCSRGAKSTYEDLHNMYMAVEHLHQTKTDGLILRPVPIDYSTMVVSYADSSWANSVGFASQHGALIMLASPKATDVIEAGLLVDWKSSRSTRVCRSTLAAEASAADMSVDRSSLVNYMLSELLLNRPAFHIASCDLLRMVQATDCHSLYDVLVSENPRTEDKRTIVTIRCKQEKLEAKAGKFSYKSVRNCLVTSLKEETIRQKKTAVGGTYLPLSVYKQKGYNVDDGKPPWLRQILRMWLNMGCPRDQRSLRALPYDYDEDEKRMVGQDLEDALGIITDDEEDRKGADRRVILVQDCKARPELNGKYERSSDLMANGRPVFEKKAEVRNRKGKGKGKGKHDANEMKRLLMPHMLDDDDITVEVMVIHYLKDSKGINTGWWIRKNSCTGPGLAWNGRDTKGPPTGGWFVIRDRQKLPDPVFIIDPKQANDENFVKKRKNEGARALEQLDGNKLKGKLLTPDKSIMSAEYFGHFCMLMHLEHMEELRQIRRRTETMQDAELQRLGWTLDGLPCIGIFGRRDPKKNTIIGWEDPGSEMGTLQLPPNTQFDRLKFKRGDSVIISESRQQVRVKGEALEKLGEGFIADIQLPRGRDGESKMIIRLRGCWPDDSMARRWRIDKGANSTLYERQLQAMLNLVNKGKDPVITGLGMPVKDLQDLGRCAEDHLLDAFWGAWRSGVPNLYHPVDALRPELLISAKVGLADSWAKQWRKGQGVTDEDKELAAKAAEQAEKDVLREKEAAKLARLNPGGADGDKLDHALKEVATLTHLNSSQRAAVKCALRSTCTVIQGPPGTGKTHVSVQIMKMWSKTLDLSPLLATSDSNPAVDNIAIGLRKEGVRAVRVGRPDKINRILEEITLECLLDKEKEEMKNRQYEARFKSRSRSKTGSPRRKKVSHSRSRSKSGPRRGLKGKGKGKGNVKNDFELQMRILQDADVICTTTISSGGDFFSKFAFAGVLIDEAAQATELAAIVPLILRGSQRLVLVGDQCQLPPTVQSTEAEERGLSLSLYSRMVDSGGLTPFLLDTQYRSHPVIAEFSARTFYAGKLKSGIKNEDRKQIRGLPWPNHQSPIAFLQSDGQEEEEGESKYNPTEAELVQRLLQDAFFQRELEITEIGVVTPYVAQVRLLKRMCKQVIPEGMDPELLEIASVDQFQGREKDLIIFSAVRCNRIGNVGFLADWRRLNVMLTRARRGMVVVGNPRTLKADEHWEKWLQFYEKVASGRARSPSPSRKKQEVPINETEEEKEARLKKERIEAARKLSMAIRFPGLAMAQQKKKAMAAMAERREIIFPSRFLGFNVNLGGSDVIVACTHTHTHTHVTYIIYIHIYI</sequence>
<feature type="region of interest" description="Disordered" evidence="5">
    <location>
        <begin position="2340"/>
        <end position="2365"/>
    </location>
</feature>
<dbReference type="SUPFAM" id="SSF52540">
    <property type="entry name" value="P-loop containing nucleoside triphosphate hydrolases"/>
    <property type="match status" value="1"/>
</dbReference>
<feature type="region of interest" description="Disordered" evidence="5">
    <location>
        <begin position="2112"/>
        <end position="2218"/>
    </location>
</feature>
<dbReference type="InterPro" id="IPR041677">
    <property type="entry name" value="DNA2/NAM7_AAA_11"/>
</dbReference>
<feature type="compositionally biased region" description="Acidic residues" evidence="5">
    <location>
        <begin position="525"/>
        <end position="570"/>
    </location>
</feature>
<dbReference type="Pfam" id="PF13086">
    <property type="entry name" value="AAA_11"/>
    <property type="match status" value="1"/>
</dbReference>
<reference evidence="7" key="1">
    <citation type="submission" date="2022-10" db="EMBL/GenBank/DDBJ databases">
        <authorList>
            <person name="Chen Y."/>
            <person name="Dougan E. K."/>
            <person name="Chan C."/>
            <person name="Rhodes N."/>
            <person name="Thang M."/>
        </authorList>
    </citation>
    <scope>NUCLEOTIDE SEQUENCE</scope>
</reference>
<dbReference type="SUPFAM" id="SSF53098">
    <property type="entry name" value="Ribonuclease H-like"/>
    <property type="match status" value="1"/>
</dbReference>
<organism evidence="7">
    <name type="scientific">Cladocopium goreaui</name>
    <dbReference type="NCBI Taxonomy" id="2562237"/>
    <lineage>
        <taxon>Eukaryota</taxon>
        <taxon>Sar</taxon>
        <taxon>Alveolata</taxon>
        <taxon>Dinophyceae</taxon>
        <taxon>Suessiales</taxon>
        <taxon>Symbiodiniaceae</taxon>
        <taxon>Cladocopium</taxon>
    </lineage>
</organism>
<feature type="region of interest" description="Disordered" evidence="5">
    <location>
        <begin position="633"/>
        <end position="656"/>
    </location>
</feature>
<protein>
    <submittedName>
        <fullName evidence="8">Regulator of nonsense transcripts 1 homolog</fullName>
    </submittedName>
</protein>
<dbReference type="PANTHER" id="PTHR10887">
    <property type="entry name" value="DNA2/NAM7 HELICASE FAMILY"/>
    <property type="match status" value="1"/>
</dbReference>
<feature type="compositionally biased region" description="Polar residues" evidence="5">
    <location>
        <begin position="2112"/>
        <end position="2121"/>
    </location>
</feature>
<gene>
    <name evidence="7" type="ORF">C1SCF055_LOCUS35204</name>
</gene>
<dbReference type="InterPro" id="IPR012337">
    <property type="entry name" value="RNaseH-like_sf"/>
</dbReference>
<evidence type="ECO:0000313" key="8">
    <source>
        <dbReference type="EMBL" id="CAL4797186.1"/>
    </source>
</evidence>
<keyword evidence="3" id="KW-0347">Helicase</keyword>
<feature type="region of interest" description="Disordered" evidence="5">
    <location>
        <begin position="3590"/>
        <end position="3637"/>
    </location>
</feature>